<reference evidence="2 3" key="1">
    <citation type="journal article" date="2022" name="G3 (Bethesda)">
        <title>Enemy or ally: a genomic approach to elucidate the lifestyle of Phyllosticta citrichinaensis.</title>
        <authorList>
            <person name="Buijs V.A."/>
            <person name="Groenewald J.Z."/>
            <person name="Haridas S."/>
            <person name="LaButti K.M."/>
            <person name="Lipzen A."/>
            <person name="Martin F.M."/>
            <person name="Barry K."/>
            <person name="Grigoriev I.V."/>
            <person name="Crous P.W."/>
            <person name="Seidl M.F."/>
        </authorList>
    </citation>
    <scope>NUCLEOTIDE SEQUENCE [LARGE SCALE GENOMIC DNA]</scope>
    <source>
        <strain evidence="2 3">CBS 129764</strain>
    </source>
</reference>
<accession>A0ABR1Y1P4</accession>
<organism evidence="2 3">
    <name type="scientific">Phyllosticta citrichinensis</name>
    <dbReference type="NCBI Taxonomy" id="1130410"/>
    <lineage>
        <taxon>Eukaryota</taxon>
        <taxon>Fungi</taxon>
        <taxon>Dikarya</taxon>
        <taxon>Ascomycota</taxon>
        <taxon>Pezizomycotina</taxon>
        <taxon>Dothideomycetes</taxon>
        <taxon>Dothideomycetes incertae sedis</taxon>
        <taxon>Botryosphaeriales</taxon>
        <taxon>Phyllostictaceae</taxon>
        <taxon>Phyllosticta</taxon>
    </lineage>
</organism>
<sequence>MRLSNIIHLFLQCLLLSGTIAVPLHLLETSGPPLFELFLEENGEFVPLNRSDPLHMPPEPSYKGLPMKTQWNEYNEVQHVVQIELLDIHTYRKHFLAGPSWQDLELSDEDVEDIRQSHFNESYDPEPYAEAKMKKLMKRDPYYITPVPCTDGTVRFRSTGIIHNTQPLSIGAVHLACQQICYPVKGSYSATVQHQSTIGWSVSSKDFPYAQTAVKNYFGEFAQHAIGFIKELGLGVSGSEADSVSYSHSYTADCLVPNSACFLIERPNVIVRKGDSEHRGYTTQGSRCSKYDFKTTGWEAHSLYGKDDAKGVIPPKAYVCPKDAIRAYKGSEASAV</sequence>
<feature type="signal peptide" evidence="1">
    <location>
        <begin position="1"/>
        <end position="21"/>
    </location>
</feature>
<proteinExistence type="predicted"/>
<dbReference type="Proteomes" id="UP001456524">
    <property type="component" value="Unassembled WGS sequence"/>
</dbReference>
<evidence type="ECO:0000313" key="2">
    <source>
        <dbReference type="EMBL" id="KAK8174978.1"/>
    </source>
</evidence>
<protein>
    <submittedName>
        <fullName evidence="2">Uncharacterized protein</fullName>
    </submittedName>
</protein>
<feature type="chain" id="PRO_5046420318" evidence="1">
    <location>
        <begin position="22"/>
        <end position="336"/>
    </location>
</feature>
<keyword evidence="1" id="KW-0732">Signal</keyword>
<gene>
    <name evidence="2" type="ORF">IWX90DRAFT_411590</name>
</gene>
<name>A0ABR1Y1P4_9PEZI</name>
<keyword evidence="3" id="KW-1185">Reference proteome</keyword>
<evidence type="ECO:0000313" key="3">
    <source>
        <dbReference type="Proteomes" id="UP001456524"/>
    </source>
</evidence>
<evidence type="ECO:0000256" key="1">
    <source>
        <dbReference type="SAM" id="SignalP"/>
    </source>
</evidence>
<dbReference type="EMBL" id="JBBWUH010000002">
    <property type="protein sequence ID" value="KAK8174978.1"/>
    <property type="molecule type" value="Genomic_DNA"/>
</dbReference>
<comment type="caution">
    <text evidence="2">The sequence shown here is derived from an EMBL/GenBank/DDBJ whole genome shotgun (WGS) entry which is preliminary data.</text>
</comment>